<dbReference type="EMBL" id="DTMQ01000011">
    <property type="protein sequence ID" value="HGE98783.1"/>
    <property type="molecule type" value="Genomic_DNA"/>
</dbReference>
<sequence>MKLLILSFISSCLEWENIYPSAPRSSTMIIGSLNQKIILFGGNDVWEMLLDNLEDMPDFPSPCLSVRFKGWQ</sequence>
<dbReference type="AlphaFoldDB" id="A0A7C3UNP7"/>
<name>A0A7C3UNP7_UNCW3</name>
<protein>
    <submittedName>
        <fullName evidence="1">Uncharacterized protein</fullName>
    </submittedName>
</protein>
<gene>
    <name evidence="1" type="ORF">ENX07_01755</name>
</gene>
<comment type="caution">
    <text evidence="1">The sequence shown here is derived from an EMBL/GenBank/DDBJ whole genome shotgun (WGS) entry which is preliminary data.</text>
</comment>
<proteinExistence type="predicted"/>
<organism evidence="1">
    <name type="scientific">candidate division WOR-3 bacterium</name>
    <dbReference type="NCBI Taxonomy" id="2052148"/>
    <lineage>
        <taxon>Bacteria</taxon>
        <taxon>Bacteria division WOR-3</taxon>
    </lineage>
</organism>
<reference evidence="1" key="1">
    <citation type="journal article" date="2020" name="mSystems">
        <title>Genome- and Community-Level Interaction Insights into Carbon Utilization and Element Cycling Functions of Hydrothermarchaeota in Hydrothermal Sediment.</title>
        <authorList>
            <person name="Zhou Z."/>
            <person name="Liu Y."/>
            <person name="Xu W."/>
            <person name="Pan J."/>
            <person name="Luo Z.H."/>
            <person name="Li M."/>
        </authorList>
    </citation>
    <scope>NUCLEOTIDE SEQUENCE [LARGE SCALE GENOMIC DNA]</scope>
    <source>
        <strain evidence="1">SpSt-906</strain>
    </source>
</reference>
<accession>A0A7C3UNP7</accession>
<evidence type="ECO:0000313" key="1">
    <source>
        <dbReference type="EMBL" id="HGE98783.1"/>
    </source>
</evidence>